<organism evidence="2 3">
    <name type="scientific">Bursaphelenchus xylophilus</name>
    <name type="common">Pinewood nematode worm</name>
    <name type="synonym">Aphelenchoides xylophilus</name>
    <dbReference type="NCBI Taxonomy" id="6326"/>
    <lineage>
        <taxon>Eukaryota</taxon>
        <taxon>Metazoa</taxon>
        <taxon>Ecdysozoa</taxon>
        <taxon>Nematoda</taxon>
        <taxon>Chromadorea</taxon>
        <taxon>Rhabditida</taxon>
        <taxon>Tylenchina</taxon>
        <taxon>Tylenchomorpha</taxon>
        <taxon>Aphelenchoidea</taxon>
        <taxon>Aphelenchoididae</taxon>
        <taxon>Bursaphelenchus</taxon>
    </lineage>
</organism>
<evidence type="ECO:0000256" key="1">
    <source>
        <dbReference type="SAM" id="MobiDB-lite"/>
    </source>
</evidence>
<dbReference type="AlphaFoldDB" id="A0A1I7SN89"/>
<feature type="compositionally biased region" description="Basic and acidic residues" evidence="1">
    <location>
        <begin position="90"/>
        <end position="101"/>
    </location>
</feature>
<accession>A0A1I7SN89</accession>
<evidence type="ECO:0000313" key="3">
    <source>
        <dbReference type="WBParaSite" id="BXY_1452700.1"/>
    </source>
</evidence>
<dbReference type="WBParaSite" id="BXY_1452700.1">
    <property type="protein sequence ID" value="BXY_1452700.1"/>
    <property type="gene ID" value="BXY_1452700"/>
</dbReference>
<evidence type="ECO:0000313" key="2">
    <source>
        <dbReference type="Proteomes" id="UP000095284"/>
    </source>
</evidence>
<proteinExistence type="predicted"/>
<dbReference type="Proteomes" id="UP000095284">
    <property type="component" value="Unplaced"/>
</dbReference>
<sequence>MKMVLWSGKTSSTQLKGPLSSIRWRKVARVFLRMSKKNPSICVINRKLLSGKMTSELRKIMDSGAEIHKGAGKDPWSQWIRMLLKKIQSREPESASGEKSKIRLRPAISTI</sequence>
<protein>
    <submittedName>
        <fullName evidence="3">Ovule protein</fullName>
    </submittedName>
</protein>
<reference evidence="3" key="1">
    <citation type="submission" date="2016-11" db="UniProtKB">
        <authorList>
            <consortium name="WormBaseParasite"/>
        </authorList>
    </citation>
    <scope>IDENTIFICATION</scope>
</reference>
<name>A0A1I7SN89_BURXY</name>
<feature type="region of interest" description="Disordered" evidence="1">
    <location>
        <begin position="90"/>
        <end position="111"/>
    </location>
</feature>